<feature type="region of interest" description="Disordered" evidence="1">
    <location>
        <begin position="274"/>
        <end position="300"/>
    </location>
</feature>
<dbReference type="STRING" id="504798.SAMN05421871_109208"/>
<keyword evidence="4" id="KW-1185">Reference proteome</keyword>
<proteinExistence type="predicted"/>
<dbReference type="OrthoDB" id="3742379at2"/>
<organism evidence="3 4">
    <name type="scientific">Actinokineospora alba</name>
    <dbReference type="NCBI Taxonomy" id="504798"/>
    <lineage>
        <taxon>Bacteria</taxon>
        <taxon>Bacillati</taxon>
        <taxon>Actinomycetota</taxon>
        <taxon>Actinomycetes</taxon>
        <taxon>Pseudonocardiales</taxon>
        <taxon>Pseudonocardiaceae</taxon>
        <taxon>Actinokineospora</taxon>
    </lineage>
</organism>
<protein>
    <recommendedName>
        <fullName evidence="5">ATP/GTP-binding protein</fullName>
    </recommendedName>
</protein>
<dbReference type="AlphaFoldDB" id="A0A1H0LCG4"/>
<accession>A0A1H0LCG4</accession>
<name>A0A1H0LCG4_9PSEU</name>
<dbReference type="Proteomes" id="UP000199651">
    <property type="component" value="Unassembled WGS sequence"/>
</dbReference>
<gene>
    <name evidence="3" type="ORF">SAMN05192558_10489</name>
</gene>
<keyword evidence="2" id="KW-0732">Signal</keyword>
<feature type="chain" id="PRO_5011501500" description="ATP/GTP-binding protein" evidence="2">
    <location>
        <begin position="28"/>
        <end position="347"/>
    </location>
</feature>
<evidence type="ECO:0000313" key="3">
    <source>
        <dbReference type="EMBL" id="SDO65736.1"/>
    </source>
</evidence>
<evidence type="ECO:0000256" key="1">
    <source>
        <dbReference type="SAM" id="MobiDB-lite"/>
    </source>
</evidence>
<evidence type="ECO:0000313" key="4">
    <source>
        <dbReference type="Proteomes" id="UP000199651"/>
    </source>
</evidence>
<feature type="region of interest" description="Disordered" evidence="1">
    <location>
        <begin position="50"/>
        <end position="85"/>
    </location>
</feature>
<sequence>MLRLRSVSIVTGLVVVGGICGVAPAFADGGYGNTTCNQMPAPVCDLGAGKGGGDSKPGNTAGKGNQVPDRPGSGDSGNGQRGTGDVIIGGDSNLASCSYVKSDYQPPSDGVVTIAFTKPLDTGGGVQPAVFTRPVAGGVVAARAAAQPVPGQPGAWYLWKCSTAGVADGLFRPPVWIADGQQPGAALLPSPAELAAMARKQLRLPTPTIAANPAADQLVNLPTWMWLSSGWGLVSATAAVPGVSVTAVARPTSVTWAMGDGGTVTCSGAGTAFRSGTDPKSPSPDCGHTYRHSSAGQPGQKYPVAARVHWTVNWSGAGQSGTFPDLTTTGNAAFTVAESQALNNGGG</sequence>
<dbReference type="EMBL" id="FNJB01000004">
    <property type="protein sequence ID" value="SDO65736.1"/>
    <property type="molecule type" value="Genomic_DNA"/>
</dbReference>
<reference evidence="4" key="1">
    <citation type="submission" date="2016-10" db="EMBL/GenBank/DDBJ databases">
        <authorList>
            <person name="Varghese N."/>
            <person name="Submissions S."/>
        </authorList>
    </citation>
    <scope>NUCLEOTIDE SEQUENCE [LARGE SCALE GENOMIC DNA]</scope>
    <source>
        <strain evidence="4">IBRC-M 10655</strain>
    </source>
</reference>
<feature type="signal peptide" evidence="2">
    <location>
        <begin position="1"/>
        <end position="27"/>
    </location>
</feature>
<evidence type="ECO:0008006" key="5">
    <source>
        <dbReference type="Google" id="ProtNLM"/>
    </source>
</evidence>
<evidence type="ECO:0000256" key="2">
    <source>
        <dbReference type="SAM" id="SignalP"/>
    </source>
</evidence>